<accession>A0A4R1BF30</accession>
<dbReference type="AlphaFoldDB" id="A0A4R1BF30"/>
<dbReference type="OrthoDB" id="6882268at2"/>
<sequence>MDNESDASLTALLERAAPHTAARFPHVIRRLAGTWADPEACRAFFHSLLVDVSPGQQGFPLDVMLELMHLSEHYEIGLSNDREGDAWSANEPML</sequence>
<dbReference type="Proteomes" id="UP000295443">
    <property type="component" value="Unassembled WGS sequence"/>
</dbReference>
<gene>
    <name evidence="1" type="ORF">EZJ19_06445</name>
</gene>
<dbReference type="RefSeq" id="WP_131445741.1">
    <property type="nucleotide sequence ID" value="NZ_SJZB01000024.1"/>
</dbReference>
<evidence type="ECO:0000313" key="1">
    <source>
        <dbReference type="EMBL" id="TCJ15704.1"/>
    </source>
</evidence>
<reference evidence="1 2" key="1">
    <citation type="submission" date="2019-03" db="EMBL/GenBank/DDBJ databases">
        <title>Genome sequence of Thiobacillaceae bacterium LSR1, a sulfur-oxidizing bacterium isolated from freshwater sediment.</title>
        <authorList>
            <person name="Li S."/>
        </authorList>
    </citation>
    <scope>NUCLEOTIDE SEQUENCE [LARGE SCALE GENOMIC DNA]</scope>
    <source>
        <strain evidence="1 2">LSR1</strain>
    </source>
</reference>
<comment type="caution">
    <text evidence="1">The sequence shown here is derived from an EMBL/GenBank/DDBJ whole genome shotgun (WGS) entry which is preliminary data.</text>
</comment>
<keyword evidence="2" id="KW-1185">Reference proteome</keyword>
<dbReference type="EMBL" id="SJZB01000024">
    <property type="protein sequence ID" value="TCJ15704.1"/>
    <property type="molecule type" value="Genomic_DNA"/>
</dbReference>
<protein>
    <submittedName>
        <fullName evidence="1">Uncharacterized protein</fullName>
    </submittedName>
</protein>
<evidence type="ECO:0000313" key="2">
    <source>
        <dbReference type="Proteomes" id="UP000295443"/>
    </source>
</evidence>
<proteinExistence type="predicted"/>
<name>A0A4R1BF30_9PROT</name>
<organism evidence="1 2">
    <name type="scientific">Parasulfuritortus cantonensis</name>
    <dbReference type="NCBI Taxonomy" id="2528202"/>
    <lineage>
        <taxon>Bacteria</taxon>
        <taxon>Pseudomonadati</taxon>
        <taxon>Pseudomonadota</taxon>
        <taxon>Betaproteobacteria</taxon>
        <taxon>Nitrosomonadales</taxon>
        <taxon>Thiobacillaceae</taxon>
        <taxon>Parasulfuritortus</taxon>
    </lineage>
</organism>